<reference evidence="2" key="1">
    <citation type="submission" date="2016-10" db="EMBL/GenBank/DDBJ databases">
        <authorList>
            <person name="Varghese N."/>
            <person name="Submissions S."/>
        </authorList>
    </citation>
    <scope>NUCLEOTIDE SEQUENCE [LARGE SCALE GENOMIC DNA]</scope>
    <source>
        <strain evidence="2">DSM 44234</strain>
    </source>
</reference>
<keyword evidence="2" id="KW-1185">Reference proteome</keyword>
<protein>
    <submittedName>
        <fullName evidence="1">Uncharacterized protein</fullName>
    </submittedName>
</protein>
<evidence type="ECO:0000313" key="2">
    <source>
        <dbReference type="Proteomes" id="UP000182241"/>
    </source>
</evidence>
<dbReference type="OrthoDB" id="9946153at2"/>
<proteinExistence type="predicted"/>
<dbReference type="RefSeq" id="WP_068741775.1">
    <property type="nucleotide sequence ID" value="NZ_FNSA01000003.1"/>
</dbReference>
<dbReference type="STRING" id="57704.SAMN04489793_2819"/>
<evidence type="ECO:0000313" key="1">
    <source>
        <dbReference type="EMBL" id="SEC65198.1"/>
    </source>
</evidence>
<gene>
    <name evidence="1" type="ORF">SAMN04489793_2819</name>
</gene>
<accession>A0A1H4U9S4</accession>
<dbReference type="EMBL" id="FNSA01000003">
    <property type="protein sequence ID" value="SEC65198.1"/>
    <property type="molecule type" value="Genomic_DNA"/>
</dbReference>
<dbReference type="Proteomes" id="UP000182241">
    <property type="component" value="Unassembled WGS sequence"/>
</dbReference>
<sequence>MPTYCFRAEAGCDIDNLFTALDLAGIACEKLAFDEDDVTTGGECNISAAADLETVLDCARQVVDGHVIVRTLRPGRFEDHDMDDVRNG</sequence>
<dbReference type="AlphaFoldDB" id="A0A1H4U9S4"/>
<organism evidence="1 2">
    <name type="scientific">Tsukamurella tyrosinosolvens</name>
    <dbReference type="NCBI Taxonomy" id="57704"/>
    <lineage>
        <taxon>Bacteria</taxon>
        <taxon>Bacillati</taxon>
        <taxon>Actinomycetota</taxon>
        <taxon>Actinomycetes</taxon>
        <taxon>Mycobacteriales</taxon>
        <taxon>Tsukamurellaceae</taxon>
        <taxon>Tsukamurella</taxon>
    </lineage>
</organism>
<name>A0A1H4U9S4_TSUTY</name>